<dbReference type="PANTHER" id="PTHR30160:SF7">
    <property type="entry name" value="ADP-HEPTOSE--LPS HEPTOSYLTRANSFERASE 2"/>
    <property type="match status" value="1"/>
</dbReference>
<dbReference type="CDD" id="cd03789">
    <property type="entry name" value="GT9_LPS_heptosyltransferase"/>
    <property type="match status" value="1"/>
</dbReference>
<dbReference type="RefSeq" id="WP_085101970.1">
    <property type="nucleotide sequence ID" value="NZ_FWZU01000003.1"/>
</dbReference>
<proteinExistence type="predicted"/>
<dbReference type="STRING" id="1519643.SAMN06295933_2132"/>
<evidence type="ECO:0000313" key="4">
    <source>
        <dbReference type="Proteomes" id="UP000192906"/>
    </source>
</evidence>
<sequence length="519" mass="57521">MKALVINLTRFGDLLQTQPVVSGLVQNGYETSIMCLENFAGTTDLMRDVSLTFALPGASVLAALDRDWRESLKLFEIFCAEVLEQIDPDLIVNLTPSLPARLLAMRFSRMEGKVRELRGFAVDSFGFNADTTPWAGFLQVASANRGASPFNVVDLFSRVAGLGNTVPFKLADPSPEMKVASDILFAETIDGAEGYVGFQPGASEERRRWPVKYFRELGERLWKELRKVPVLLGTKGERHLGDRILEGASFPSVNLMGKTGLPELAAVLGKLDVLVTNDTGTMHLAAGAGTPVAAIFLATAQPWDTGPAAVNSLCLEPDVDCHPCPFGVPCPHDNMCRYEVSADAVFEAVSKFITKGVWEASTLKGARLYLTGRDELGFMSLTSRSDHNDTDRYKWIMLQRELYRRFLDDEDISALTLHGEPPSLEFRLRLVRPLSEARDILFLLSKQAQLLQDNPMENLKVKFLANFQKIQDILSSCPELTVLSSLWYFESRANDTMDGLALLLSRYMGLVSALYVSFE</sequence>
<dbReference type="GO" id="GO:0008713">
    <property type="term" value="F:ADP-heptose-lipopolysaccharide heptosyltransferase activity"/>
    <property type="evidence" value="ECO:0007669"/>
    <property type="project" value="TreeGrafter"/>
</dbReference>
<dbReference type="SUPFAM" id="SSF53756">
    <property type="entry name" value="UDP-Glycosyltransferase/glycogen phosphorylase"/>
    <property type="match status" value="1"/>
</dbReference>
<accession>A0A1X7DP61</accession>
<evidence type="ECO:0000313" key="3">
    <source>
        <dbReference type="EMBL" id="SMF19037.1"/>
    </source>
</evidence>
<dbReference type="InterPro" id="IPR002201">
    <property type="entry name" value="Glyco_trans_9"/>
</dbReference>
<dbReference type="InterPro" id="IPR051199">
    <property type="entry name" value="LPS_LOS_Heptosyltrfase"/>
</dbReference>
<dbReference type="Gene3D" id="3.40.50.2000">
    <property type="entry name" value="Glycogen Phosphorylase B"/>
    <property type="match status" value="2"/>
</dbReference>
<gene>
    <name evidence="3" type="ORF">SAMN06295933_2132</name>
</gene>
<keyword evidence="4" id="KW-1185">Reference proteome</keyword>
<keyword evidence="1" id="KW-0328">Glycosyltransferase</keyword>
<dbReference type="Proteomes" id="UP000192906">
    <property type="component" value="Unassembled WGS sequence"/>
</dbReference>
<reference evidence="4" key="1">
    <citation type="submission" date="2017-04" db="EMBL/GenBank/DDBJ databases">
        <authorList>
            <person name="Varghese N."/>
            <person name="Submissions S."/>
        </authorList>
    </citation>
    <scope>NUCLEOTIDE SEQUENCE [LARGE SCALE GENOMIC DNA]</scope>
    <source>
        <strain evidence="4">K3S</strain>
    </source>
</reference>
<dbReference type="Pfam" id="PF01075">
    <property type="entry name" value="Glyco_transf_9"/>
    <property type="match status" value="1"/>
</dbReference>
<dbReference type="EMBL" id="FWZU01000003">
    <property type="protein sequence ID" value="SMF19037.1"/>
    <property type="molecule type" value="Genomic_DNA"/>
</dbReference>
<dbReference type="AlphaFoldDB" id="A0A1X7DP61"/>
<organism evidence="3 4">
    <name type="scientific">Desulfovibrio gilichinskyi</name>
    <dbReference type="NCBI Taxonomy" id="1519643"/>
    <lineage>
        <taxon>Bacteria</taxon>
        <taxon>Pseudomonadati</taxon>
        <taxon>Thermodesulfobacteriota</taxon>
        <taxon>Desulfovibrionia</taxon>
        <taxon>Desulfovibrionales</taxon>
        <taxon>Desulfovibrionaceae</taxon>
        <taxon>Desulfovibrio</taxon>
    </lineage>
</organism>
<dbReference type="PANTHER" id="PTHR30160">
    <property type="entry name" value="TETRAACYLDISACCHARIDE 4'-KINASE-RELATED"/>
    <property type="match status" value="1"/>
</dbReference>
<evidence type="ECO:0000256" key="2">
    <source>
        <dbReference type="ARBA" id="ARBA00022679"/>
    </source>
</evidence>
<name>A0A1X7DP61_9BACT</name>
<dbReference type="GO" id="GO:0005829">
    <property type="term" value="C:cytosol"/>
    <property type="evidence" value="ECO:0007669"/>
    <property type="project" value="TreeGrafter"/>
</dbReference>
<protein>
    <submittedName>
        <fullName evidence="3">ADP-heptose:LPS heptosyltransferase</fullName>
    </submittedName>
</protein>
<dbReference type="OrthoDB" id="9797795at2"/>
<keyword evidence="2 3" id="KW-0808">Transferase</keyword>
<evidence type="ECO:0000256" key="1">
    <source>
        <dbReference type="ARBA" id="ARBA00022676"/>
    </source>
</evidence>
<dbReference type="GO" id="GO:0009244">
    <property type="term" value="P:lipopolysaccharide core region biosynthetic process"/>
    <property type="evidence" value="ECO:0007669"/>
    <property type="project" value="TreeGrafter"/>
</dbReference>